<dbReference type="GO" id="GO:0016020">
    <property type="term" value="C:membrane"/>
    <property type="evidence" value="ECO:0007669"/>
    <property type="project" value="UniProtKB-SubCell"/>
</dbReference>
<evidence type="ECO:0000256" key="12">
    <source>
        <dbReference type="ARBA" id="ARBA00023315"/>
    </source>
</evidence>
<evidence type="ECO:0000256" key="10">
    <source>
        <dbReference type="ARBA" id="ARBA00023209"/>
    </source>
</evidence>
<evidence type="ECO:0000256" key="11">
    <source>
        <dbReference type="ARBA" id="ARBA00023264"/>
    </source>
</evidence>
<dbReference type="PANTHER" id="PTHR23063">
    <property type="entry name" value="PHOSPHOLIPID ACYLTRANSFERASE"/>
    <property type="match status" value="1"/>
</dbReference>
<evidence type="ECO:0000256" key="4">
    <source>
        <dbReference type="ARBA" id="ARBA00022516"/>
    </source>
</evidence>
<dbReference type="GO" id="GO:0008654">
    <property type="term" value="P:phospholipid biosynthetic process"/>
    <property type="evidence" value="ECO:0007669"/>
    <property type="project" value="UniProtKB-KW"/>
</dbReference>
<keyword evidence="4" id="KW-0444">Lipid biosynthesis</keyword>
<gene>
    <name evidence="15" type="ORF">HPB48_003724</name>
</gene>
<dbReference type="InterPro" id="IPR045252">
    <property type="entry name" value="LPCAT1-like"/>
</dbReference>
<evidence type="ECO:0000256" key="5">
    <source>
        <dbReference type="ARBA" id="ARBA00022679"/>
    </source>
</evidence>
<evidence type="ECO:0000256" key="8">
    <source>
        <dbReference type="ARBA" id="ARBA00023098"/>
    </source>
</evidence>
<dbReference type="Pfam" id="PF01553">
    <property type="entry name" value="Acyltransferase"/>
    <property type="match status" value="1"/>
</dbReference>
<dbReference type="GO" id="GO:0008374">
    <property type="term" value="F:O-acyltransferase activity"/>
    <property type="evidence" value="ECO:0007669"/>
    <property type="project" value="InterPro"/>
</dbReference>
<keyword evidence="12" id="KW-0012">Acyltransferase</keyword>
<protein>
    <recommendedName>
        <fullName evidence="14">Phospholipid/glycerol acyltransferase domain-containing protein</fullName>
    </recommendedName>
</protein>
<keyword evidence="16" id="KW-1185">Reference proteome</keyword>
<evidence type="ECO:0000313" key="15">
    <source>
        <dbReference type="EMBL" id="KAH9361867.1"/>
    </source>
</evidence>
<keyword evidence="8" id="KW-0443">Lipid metabolism</keyword>
<organism evidence="15 16">
    <name type="scientific">Haemaphysalis longicornis</name>
    <name type="common">Bush tick</name>
    <dbReference type="NCBI Taxonomy" id="44386"/>
    <lineage>
        <taxon>Eukaryota</taxon>
        <taxon>Metazoa</taxon>
        <taxon>Ecdysozoa</taxon>
        <taxon>Arthropoda</taxon>
        <taxon>Chelicerata</taxon>
        <taxon>Arachnida</taxon>
        <taxon>Acari</taxon>
        <taxon>Parasitiformes</taxon>
        <taxon>Ixodida</taxon>
        <taxon>Ixodoidea</taxon>
        <taxon>Ixodidae</taxon>
        <taxon>Haemaphysalinae</taxon>
        <taxon>Haemaphysalis</taxon>
    </lineage>
</organism>
<feature type="domain" description="Phospholipid/glycerol acyltransferase" evidence="14">
    <location>
        <begin position="42"/>
        <end position="192"/>
    </location>
</feature>
<dbReference type="SMART" id="SM00563">
    <property type="entry name" value="PlsC"/>
    <property type="match status" value="1"/>
</dbReference>
<comment type="pathway">
    <text evidence="2">Lipid metabolism.</text>
</comment>
<evidence type="ECO:0000256" key="3">
    <source>
        <dbReference type="ARBA" id="ARBA00008655"/>
    </source>
</evidence>
<evidence type="ECO:0000259" key="14">
    <source>
        <dbReference type="SMART" id="SM00563"/>
    </source>
</evidence>
<keyword evidence="6" id="KW-0812">Transmembrane</keyword>
<dbReference type="AlphaFoldDB" id="A0A9J6FFU2"/>
<evidence type="ECO:0000256" key="9">
    <source>
        <dbReference type="ARBA" id="ARBA00023136"/>
    </source>
</evidence>
<keyword evidence="9" id="KW-0472">Membrane</keyword>
<dbReference type="CDD" id="cd07991">
    <property type="entry name" value="LPLAT_LPCAT1-like"/>
    <property type="match status" value="1"/>
</dbReference>
<accession>A0A9J6FFU2</accession>
<dbReference type="InterPro" id="IPR002123">
    <property type="entry name" value="Plipid/glycerol_acylTrfase"/>
</dbReference>
<dbReference type="GO" id="GO:0042171">
    <property type="term" value="F:lysophosphatidic acid acyltransferase activity"/>
    <property type="evidence" value="ECO:0007669"/>
    <property type="project" value="TreeGrafter"/>
</dbReference>
<keyword evidence="10" id="KW-0594">Phospholipid biosynthesis</keyword>
<comment type="subcellular location">
    <subcellularLocation>
        <location evidence="1">Membrane</location>
    </subcellularLocation>
</comment>
<comment type="similarity">
    <text evidence="3">Belongs to the 1-acyl-sn-glycerol-3-phosphate acyltransferase family.</text>
</comment>
<evidence type="ECO:0000256" key="2">
    <source>
        <dbReference type="ARBA" id="ARBA00005189"/>
    </source>
</evidence>
<sequence length="286" mass="31041">MAAAYRRAIQTVSRDCVLLCVRSAGIVVRTVGRPMPTPEAPILVAAPHSSFFDTVAAMHGCPVPSAVVRSKSKGMFFLSSTSASLSLLSHTVVGLLSLPGRSEPLTGHVWALAVCPAAILNFTQPVYVKRSDPNSRQNTVREIIRRATSKDPWSQVIIFPEGTCTNRTCLISFKLGAFVPGVPVQPVLIRYPNELNTLIWTWDGPSALQTLWLTLCQLKTHMEIEIATDASWNPTTDIAAVAAVTSYRQGHKRGVQARGDTINQNDQIAVHPSMGSQLTGRDSYGH</sequence>
<name>A0A9J6FFU2_HAELO</name>
<evidence type="ECO:0000256" key="1">
    <source>
        <dbReference type="ARBA" id="ARBA00004370"/>
    </source>
</evidence>
<dbReference type="VEuPathDB" id="VectorBase:HLOH_054698"/>
<dbReference type="PANTHER" id="PTHR23063:SF52">
    <property type="entry name" value="LYSOPHOSPHATIDYLCHOLINE ACYLTRANSFERASE"/>
    <property type="match status" value="1"/>
</dbReference>
<keyword evidence="7" id="KW-1133">Transmembrane helix</keyword>
<comment type="pathway">
    <text evidence="13">Phospholipid metabolism.</text>
</comment>
<evidence type="ECO:0000313" key="16">
    <source>
        <dbReference type="Proteomes" id="UP000821853"/>
    </source>
</evidence>
<dbReference type="OrthoDB" id="272512at2759"/>
<dbReference type="Proteomes" id="UP000821853">
    <property type="component" value="Chromosome 1"/>
</dbReference>
<evidence type="ECO:0000256" key="7">
    <source>
        <dbReference type="ARBA" id="ARBA00022989"/>
    </source>
</evidence>
<proteinExistence type="inferred from homology"/>
<reference evidence="15 16" key="1">
    <citation type="journal article" date="2020" name="Cell">
        <title>Large-Scale Comparative Analyses of Tick Genomes Elucidate Their Genetic Diversity and Vector Capacities.</title>
        <authorList>
            <consortium name="Tick Genome and Microbiome Consortium (TIGMIC)"/>
            <person name="Jia N."/>
            <person name="Wang J."/>
            <person name="Shi W."/>
            <person name="Du L."/>
            <person name="Sun Y."/>
            <person name="Zhan W."/>
            <person name="Jiang J.F."/>
            <person name="Wang Q."/>
            <person name="Zhang B."/>
            <person name="Ji P."/>
            <person name="Bell-Sakyi L."/>
            <person name="Cui X.M."/>
            <person name="Yuan T.T."/>
            <person name="Jiang B.G."/>
            <person name="Yang W.F."/>
            <person name="Lam T.T."/>
            <person name="Chang Q.C."/>
            <person name="Ding S.J."/>
            <person name="Wang X.J."/>
            <person name="Zhu J.G."/>
            <person name="Ruan X.D."/>
            <person name="Zhao L."/>
            <person name="Wei J.T."/>
            <person name="Ye R.Z."/>
            <person name="Que T.C."/>
            <person name="Du C.H."/>
            <person name="Zhou Y.H."/>
            <person name="Cheng J.X."/>
            <person name="Dai P.F."/>
            <person name="Guo W.B."/>
            <person name="Han X.H."/>
            <person name="Huang E.J."/>
            <person name="Li L.F."/>
            <person name="Wei W."/>
            <person name="Gao Y.C."/>
            <person name="Liu J.Z."/>
            <person name="Shao H.Z."/>
            <person name="Wang X."/>
            <person name="Wang C.C."/>
            <person name="Yang T.C."/>
            <person name="Huo Q.B."/>
            <person name="Li W."/>
            <person name="Chen H.Y."/>
            <person name="Chen S.E."/>
            <person name="Zhou L.G."/>
            <person name="Ni X.B."/>
            <person name="Tian J.H."/>
            <person name="Sheng Y."/>
            <person name="Liu T."/>
            <person name="Pan Y.S."/>
            <person name="Xia L.Y."/>
            <person name="Li J."/>
            <person name="Zhao F."/>
            <person name="Cao W.C."/>
        </authorList>
    </citation>
    <scope>NUCLEOTIDE SEQUENCE [LARGE SCALE GENOMIC DNA]</scope>
    <source>
        <strain evidence="15">HaeL-2018</strain>
    </source>
</reference>
<dbReference type="SUPFAM" id="SSF69593">
    <property type="entry name" value="Glycerol-3-phosphate (1)-acyltransferase"/>
    <property type="match status" value="1"/>
</dbReference>
<keyword evidence="5" id="KW-0808">Transferase</keyword>
<dbReference type="GO" id="GO:0005783">
    <property type="term" value="C:endoplasmic reticulum"/>
    <property type="evidence" value="ECO:0007669"/>
    <property type="project" value="TreeGrafter"/>
</dbReference>
<keyword evidence="11" id="KW-1208">Phospholipid metabolism</keyword>
<evidence type="ECO:0000256" key="13">
    <source>
        <dbReference type="ARBA" id="ARBA00025707"/>
    </source>
</evidence>
<evidence type="ECO:0000256" key="6">
    <source>
        <dbReference type="ARBA" id="ARBA00022692"/>
    </source>
</evidence>
<dbReference type="EMBL" id="JABSTR010000001">
    <property type="protein sequence ID" value="KAH9361867.1"/>
    <property type="molecule type" value="Genomic_DNA"/>
</dbReference>
<comment type="caution">
    <text evidence="15">The sequence shown here is derived from an EMBL/GenBank/DDBJ whole genome shotgun (WGS) entry which is preliminary data.</text>
</comment>